<keyword evidence="1" id="KW-1133">Transmembrane helix</keyword>
<dbReference type="Pfam" id="PF00534">
    <property type="entry name" value="Glycos_transf_1"/>
    <property type="match status" value="1"/>
</dbReference>
<dbReference type="InterPro" id="IPR028098">
    <property type="entry name" value="Glyco_trans_4-like_N"/>
</dbReference>
<dbReference type="Pfam" id="PF13439">
    <property type="entry name" value="Glyco_transf_4"/>
    <property type="match status" value="1"/>
</dbReference>
<keyword evidence="4" id="KW-0328">Glycosyltransferase</keyword>
<dbReference type="EMBL" id="JAMZMM010000014">
    <property type="protein sequence ID" value="MCP2727408.1"/>
    <property type="molecule type" value="Genomic_DNA"/>
</dbReference>
<protein>
    <submittedName>
        <fullName evidence="4">Glycosyltransferase</fullName>
        <ecNumber evidence="4">2.4.-.-</ecNumber>
    </submittedName>
</protein>
<dbReference type="RefSeq" id="WP_254010224.1">
    <property type="nucleotide sequence ID" value="NZ_JAMZMM010000014.1"/>
</dbReference>
<dbReference type="SUPFAM" id="SSF53756">
    <property type="entry name" value="UDP-Glycosyltransferase/glycogen phosphorylase"/>
    <property type="match status" value="1"/>
</dbReference>
<evidence type="ECO:0000256" key="1">
    <source>
        <dbReference type="SAM" id="Phobius"/>
    </source>
</evidence>
<dbReference type="Gene3D" id="3.40.50.2000">
    <property type="entry name" value="Glycogen Phosphorylase B"/>
    <property type="match status" value="2"/>
</dbReference>
<dbReference type="InterPro" id="IPR050194">
    <property type="entry name" value="Glycosyltransferase_grp1"/>
</dbReference>
<feature type="domain" description="Glycosyltransferase subfamily 4-like N-terminal" evidence="3">
    <location>
        <begin position="120"/>
        <end position="207"/>
    </location>
</feature>
<gene>
    <name evidence="4" type="ORF">NJ959_02840</name>
</gene>
<dbReference type="AlphaFoldDB" id="A0AAE3KM85"/>
<dbReference type="InterPro" id="IPR001296">
    <property type="entry name" value="Glyco_trans_1"/>
</dbReference>
<reference evidence="4" key="1">
    <citation type="submission" date="2022-06" db="EMBL/GenBank/DDBJ databases">
        <title>New cyanobacteria of genus Symplocastrum in benthos of Lake Baikal.</title>
        <authorList>
            <person name="Sorokovikova E."/>
            <person name="Tikhonova I."/>
            <person name="Krasnopeev A."/>
            <person name="Evseev P."/>
            <person name="Gladkikh A."/>
            <person name="Belykh O."/>
        </authorList>
    </citation>
    <scope>NUCLEOTIDE SEQUENCE</scope>
    <source>
        <strain evidence="4">BBK-W-15</strain>
    </source>
</reference>
<evidence type="ECO:0000259" key="3">
    <source>
        <dbReference type="Pfam" id="PF13439"/>
    </source>
</evidence>
<evidence type="ECO:0000313" key="4">
    <source>
        <dbReference type="EMBL" id="MCP2727408.1"/>
    </source>
</evidence>
<dbReference type="PANTHER" id="PTHR45947:SF15">
    <property type="entry name" value="TEICHURONIC ACID BIOSYNTHESIS GLYCOSYLTRANSFERASE TUAC-RELATED"/>
    <property type="match status" value="1"/>
</dbReference>
<keyword evidence="5" id="KW-1185">Reference proteome</keyword>
<dbReference type="Proteomes" id="UP001204953">
    <property type="component" value="Unassembled WGS sequence"/>
</dbReference>
<accession>A0AAE3KM85</accession>
<keyword evidence="1" id="KW-0472">Membrane</keyword>
<proteinExistence type="predicted"/>
<name>A0AAE3KM85_9CYAN</name>
<dbReference type="GO" id="GO:0016757">
    <property type="term" value="F:glycosyltransferase activity"/>
    <property type="evidence" value="ECO:0007669"/>
    <property type="project" value="UniProtKB-KW"/>
</dbReference>
<evidence type="ECO:0000313" key="5">
    <source>
        <dbReference type="Proteomes" id="UP001204953"/>
    </source>
</evidence>
<keyword evidence="1" id="KW-0812">Transmembrane</keyword>
<evidence type="ECO:0000259" key="2">
    <source>
        <dbReference type="Pfam" id="PF00534"/>
    </source>
</evidence>
<feature type="domain" description="Glycosyl transferase family 1" evidence="2">
    <location>
        <begin position="217"/>
        <end position="375"/>
    </location>
</feature>
<comment type="caution">
    <text evidence="4">The sequence shown here is derived from an EMBL/GenBank/DDBJ whole genome shotgun (WGS) entry which is preliminary data.</text>
</comment>
<feature type="transmembrane region" description="Helical" evidence="1">
    <location>
        <begin position="65"/>
        <end position="88"/>
    </location>
</feature>
<keyword evidence="4" id="KW-0808">Transferase</keyword>
<dbReference type="PANTHER" id="PTHR45947">
    <property type="entry name" value="SULFOQUINOVOSYL TRANSFERASE SQD2"/>
    <property type="match status" value="1"/>
</dbReference>
<dbReference type="EC" id="2.4.-.-" evidence="4"/>
<organism evidence="4 5">
    <name type="scientific">Limnofasciculus baicalensis BBK-W-15</name>
    <dbReference type="NCBI Taxonomy" id="2699891"/>
    <lineage>
        <taxon>Bacteria</taxon>
        <taxon>Bacillati</taxon>
        <taxon>Cyanobacteriota</taxon>
        <taxon>Cyanophyceae</taxon>
        <taxon>Coleofasciculales</taxon>
        <taxon>Coleofasciculaceae</taxon>
        <taxon>Limnofasciculus</taxon>
        <taxon>Limnofasciculus baicalensis</taxon>
    </lineage>
</organism>
<sequence>MTIAYLVNQYPKVSHSFIRREILGLEACGIKVARFAIRCSQSELVDEADKLELTKTRYVLGIGKVGLLISLLRVFITKPVLFFQALWLALRIGWGSDRGMLLHLAYLAEACVVLIWCLDDKISHIHAHFGTNSTAVAMLCHRLGGPPYSFTVHGPEEFDKAKGIALAEKIKRSAFVVAISSFGRSQLYRWCSLEDWSKIHVIHCGVDEIFFQENLTTVPDLPQLVCVGRLSEQKGHLLLIEAAGKLATEGWQFKLVLVGDGPLRSQIESRIIQLGLLNHIKITGWASNAEVKQEILLSRALVLPSFAEGLPVVIMEALALGRPVLSTYVAGIPELVEHGVCGWLIPPGSVEALTDAMRKILQLPLADLVQMGKTGVKRVAQQHDAAIEAGKLAALFRFDRDLETNPGNINYRLPDLSSARISTTRSRL</sequence>